<accession>A0ABZ2XHQ2</accession>
<evidence type="ECO:0000313" key="2">
    <source>
        <dbReference type="EMBL" id="WZJ22151.1"/>
    </source>
</evidence>
<dbReference type="RefSeq" id="WP_281984693.1">
    <property type="nucleotide sequence ID" value="NZ_CALFBA010000126.1"/>
</dbReference>
<feature type="compositionally biased region" description="Basic and acidic residues" evidence="1">
    <location>
        <begin position="35"/>
        <end position="46"/>
    </location>
</feature>
<evidence type="ECO:0000256" key="1">
    <source>
        <dbReference type="SAM" id="MobiDB-lite"/>
    </source>
</evidence>
<sequence>MKTSRLISTTQRHSPEAAERALLAQAHAVRRVEAMEAASNDRERSLQQDMAEVDPRSVGPYQGVERRRQDAERLAAQLAGLGPLGLLLLNMNTRGKRPGKIDETV</sequence>
<gene>
    <name evidence="2" type="ORF">AADV58_03095</name>
</gene>
<dbReference type="EMBL" id="CP151406">
    <property type="protein sequence ID" value="WZJ22151.1"/>
    <property type="molecule type" value="Genomic_DNA"/>
</dbReference>
<dbReference type="Proteomes" id="UP001479520">
    <property type="component" value="Chromosome"/>
</dbReference>
<reference evidence="2 3" key="1">
    <citation type="submission" date="2024-04" db="EMBL/GenBank/DDBJ databases">
        <title>Dissimilatory iodate-reducing microorganisms contribute to the enrichment of iodine in groundwater.</title>
        <authorList>
            <person name="Jiang Z."/>
        </authorList>
    </citation>
    <scope>NUCLEOTIDE SEQUENCE [LARGE SCALE GENOMIC DNA]</scope>
    <source>
        <strain evidence="2 3">NCP973</strain>
    </source>
</reference>
<proteinExistence type="predicted"/>
<evidence type="ECO:0000313" key="3">
    <source>
        <dbReference type="Proteomes" id="UP001479520"/>
    </source>
</evidence>
<keyword evidence="3" id="KW-1185">Reference proteome</keyword>
<organism evidence="2 3">
    <name type="scientific">Azonexus hydrophilus</name>
    <dbReference type="NCBI Taxonomy" id="418702"/>
    <lineage>
        <taxon>Bacteria</taxon>
        <taxon>Pseudomonadati</taxon>
        <taxon>Pseudomonadota</taxon>
        <taxon>Betaproteobacteria</taxon>
        <taxon>Rhodocyclales</taxon>
        <taxon>Azonexaceae</taxon>
        <taxon>Azonexus</taxon>
    </lineage>
</organism>
<protein>
    <submittedName>
        <fullName evidence="2">Uncharacterized protein</fullName>
    </submittedName>
</protein>
<feature type="region of interest" description="Disordered" evidence="1">
    <location>
        <begin position="35"/>
        <end position="69"/>
    </location>
</feature>
<name>A0ABZ2XHQ2_9RHOO</name>